<accession>A0A1G2IFI6</accession>
<reference evidence="1 2" key="1">
    <citation type="journal article" date="2016" name="Nat. Commun.">
        <title>Thousands of microbial genomes shed light on interconnected biogeochemical processes in an aquifer system.</title>
        <authorList>
            <person name="Anantharaman K."/>
            <person name="Brown C.T."/>
            <person name="Hug L.A."/>
            <person name="Sharon I."/>
            <person name="Castelle C.J."/>
            <person name="Probst A.J."/>
            <person name="Thomas B.C."/>
            <person name="Singh A."/>
            <person name="Wilkins M.J."/>
            <person name="Karaoz U."/>
            <person name="Brodie E.L."/>
            <person name="Williams K.H."/>
            <person name="Hubbard S.S."/>
            <person name="Banfield J.F."/>
        </authorList>
    </citation>
    <scope>NUCLEOTIDE SEQUENCE [LARGE SCALE GENOMIC DNA]</scope>
</reference>
<organism evidence="1 2">
    <name type="scientific">Candidatus Staskawiczbacteria bacterium RIFCSPLOWO2_01_FULL_37_25b</name>
    <dbReference type="NCBI Taxonomy" id="1802213"/>
    <lineage>
        <taxon>Bacteria</taxon>
        <taxon>Candidatus Staskawicziibacteriota</taxon>
    </lineage>
</organism>
<protein>
    <submittedName>
        <fullName evidence="1">Uncharacterized protein</fullName>
    </submittedName>
</protein>
<dbReference type="Gene3D" id="3.90.20.10">
    <property type="match status" value="1"/>
</dbReference>
<comment type="caution">
    <text evidence="1">The sequence shown here is derived from an EMBL/GenBank/DDBJ whole genome shotgun (WGS) entry which is preliminary data.</text>
</comment>
<sequence>MKRVDKTKLINKTHVLIKFDCLCPGAILSNTEKENIKGTTLDSLANMVARGFEGVDKRLDEHDKRFEAIDQRFDTVEHKLSKIDYRVDEVYDILARFEEGDILDLQTKANQNS</sequence>
<proteinExistence type="predicted"/>
<gene>
    <name evidence="1" type="ORF">A2998_02535</name>
</gene>
<dbReference type="AlphaFoldDB" id="A0A1G2IFI6"/>
<name>A0A1G2IFI6_9BACT</name>
<evidence type="ECO:0000313" key="1">
    <source>
        <dbReference type="EMBL" id="OGZ72918.1"/>
    </source>
</evidence>
<dbReference type="EMBL" id="MHOZ01000031">
    <property type="protein sequence ID" value="OGZ72918.1"/>
    <property type="molecule type" value="Genomic_DNA"/>
</dbReference>
<evidence type="ECO:0000313" key="2">
    <source>
        <dbReference type="Proteomes" id="UP000178826"/>
    </source>
</evidence>
<dbReference type="Proteomes" id="UP000178826">
    <property type="component" value="Unassembled WGS sequence"/>
</dbReference>